<keyword evidence="2" id="KW-1185">Reference proteome</keyword>
<organism evidence="1 2">
    <name type="scientific">Anaeroselena agilis</name>
    <dbReference type="NCBI Taxonomy" id="3063788"/>
    <lineage>
        <taxon>Bacteria</taxon>
        <taxon>Bacillati</taxon>
        <taxon>Bacillota</taxon>
        <taxon>Negativicutes</taxon>
        <taxon>Acetonemataceae</taxon>
        <taxon>Anaeroselena</taxon>
    </lineage>
</organism>
<accession>A0ABU3NVX2</accession>
<comment type="caution">
    <text evidence="1">The sequence shown here is derived from an EMBL/GenBank/DDBJ whole genome shotgun (WGS) entry which is preliminary data.</text>
</comment>
<dbReference type="RefSeq" id="WP_413778852.1">
    <property type="nucleotide sequence ID" value="NZ_JAUOZS010000001.1"/>
</dbReference>
<gene>
    <name evidence="1" type="ORF">Q4T40_03490</name>
</gene>
<dbReference type="Proteomes" id="UP001254848">
    <property type="component" value="Unassembled WGS sequence"/>
</dbReference>
<reference evidence="1 2" key="1">
    <citation type="submission" date="2023-07" db="EMBL/GenBank/DDBJ databases">
        <title>The novel representative of Negativicutes class, Anaeroselena agilis gen. nov. sp. nov.</title>
        <authorList>
            <person name="Prokofeva M.I."/>
            <person name="Elcheninov A.G."/>
            <person name="Klyukina A."/>
            <person name="Kublanov I.V."/>
            <person name="Frolov E.N."/>
            <person name="Podosokorskaya O.A."/>
        </authorList>
    </citation>
    <scope>NUCLEOTIDE SEQUENCE [LARGE SCALE GENOMIC DNA]</scope>
    <source>
        <strain evidence="1 2">4137-cl</strain>
    </source>
</reference>
<protein>
    <submittedName>
        <fullName evidence="1">Uncharacterized protein</fullName>
    </submittedName>
</protein>
<proteinExistence type="predicted"/>
<dbReference type="EMBL" id="JAUOZS010000001">
    <property type="protein sequence ID" value="MDT8900302.1"/>
    <property type="molecule type" value="Genomic_DNA"/>
</dbReference>
<evidence type="ECO:0000313" key="2">
    <source>
        <dbReference type="Proteomes" id="UP001254848"/>
    </source>
</evidence>
<evidence type="ECO:0000313" key="1">
    <source>
        <dbReference type="EMBL" id="MDT8900302.1"/>
    </source>
</evidence>
<name>A0ABU3NVX2_9FIRM</name>
<sequence>MIKEIDDFYSCLGKLEEAYQTESSNSQNSLAINEARLKLESAISKVEILLTELISLKEVLGARI</sequence>